<evidence type="ECO:0000259" key="11">
    <source>
        <dbReference type="PROSITE" id="PS00861"/>
    </source>
</evidence>
<evidence type="ECO:0000256" key="5">
    <source>
        <dbReference type="ARBA" id="ARBA00022685"/>
    </source>
</evidence>
<accession>A0A7J6ARY9</accession>
<evidence type="ECO:0000256" key="8">
    <source>
        <dbReference type="ARBA" id="ARBA00023320"/>
    </source>
</evidence>
<evidence type="ECO:0000256" key="9">
    <source>
        <dbReference type="SAM" id="MobiDB-lite"/>
    </source>
</evidence>
<dbReference type="InterPro" id="IPR013068">
    <property type="entry name" value="GMAP"/>
</dbReference>
<evidence type="ECO:0000256" key="10">
    <source>
        <dbReference type="SAM" id="Phobius"/>
    </source>
</evidence>
<dbReference type="Pfam" id="PF06540">
    <property type="entry name" value="GMAP"/>
    <property type="match status" value="1"/>
</dbReference>
<dbReference type="Proteomes" id="UP000593565">
    <property type="component" value="Unassembled WGS sequence"/>
</dbReference>
<organism evidence="12 13">
    <name type="scientific">Ameiurus melas</name>
    <name type="common">Black bullhead</name>
    <name type="synonym">Silurus melas</name>
    <dbReference type="NCBI Taxonomy" id="219545"/>
    <lineage>
        <taxon>Eukaryota</taxon>
        <taxon>Metazoa</taxon>
        <taxon>Chordata</taxon>
        <taxon>Craniata</taxon>
        <taxon>Vertebrata</taxon>
        <taxon>Euteleostomi</taxon>
        <taxon>Actinopterygii</taxon>
        <taxon>Neopterygii</taxon>
        <taxon>Teleostei</taxon>
        <taxon>Ostariophysi</taxon>
        <taxon>Siluriformes</taxon>
        <taxon>Ictaluridae</taxon>
        <taxon>Ameiurus</taxon>
    </lineage>
</organism>
<dbReference type="GO" id="GO:0007218">
    <property type="term" value="P:neuropeptide signaling pathway"/>
    <property type="evidence" value="ECO:0007669"/>
    <property type="project" value="UniProtKB-KW"/>
</dbReference>
<evidence type="ECO:0000313" key="13">
    <source>
        <dbReference type="Proteomes" id="UP000593565"/>
    </source>
</evidence>
<evidence type="ECO:0000256" key="1">
    <source>
        <dbReference type="ARBA" id="ARBA00004613"/>
    </source>
</evidence>
<dbReference type="GO" id="GO:0005615">
    <property type="term" value="C:extracellular space"/>
    <property type="evidence" value="ECO:0007669"/>
    <property type="project" value="TreeGrafter"/>
</dbReference>
<keyword evidence="6" id="KW-0372">Hormone</keyword>
<keyword evidence="10" id="KW-1133">Transmembrane helix</keyword>
<keyword evidence="7" id="KW-0732">Signal</keyword>
<feature type="region of interest" description="Disordered" evidence="9">
    <location>
        <begin position="1"/>
        <end position="30"/>
    </location>
</feature>
<dbReference type="PROSITE" id="PS00861">
    <property type="entry name" value="GALANIN"/>
    <property type="match status" value="1"/>
</dbReference>
<evidence type="ECO:0000256" key="7">
    <source>
        <dbReference type="ARBA" id="ARBA00022729"/>
    </source>
</evidence>
<feature type="domain" description="Galanin" evidence="11">
    <location>
        <begin position="227"/>
        <end position="239"/>
    </location>
</feature>
<gene>
    <name evidence="12" type="ORF">AMELA_G00097630</name>
</gene>
<keyword evidence="4" id="KW-0964">Secreted</keyword>
<feature type="transmembrane region" description="Helical" evidence="10">
    <location>
        <begin position="138"/>
        <end position="159"/>
    </location>
</feature>
<keyword evidence="8" id="KW-0527">Neuropeptide</keyword>
<dbReference type="InterPro" id="IPR008174">
    <property type="entry name" value="Galanin"/>
</dbReference>
<feature type="compositionally biased region" description="Polar residues" evidence="9">
    <location>
        <begin position="112"/>
        <end position="122"/>
    </location>
</feature>
<evidence type="ECO:0000256" key="2">
    <source>
        <dbReference type="ARBA" id="ARBA00006871"/>
    </source>
</evidence>
<comment type="similarity">
    <text evidence="2">Belongs to the galanin family.</text>
</comment>
<feature type="region of interest" description="Disordered" evidence="9">
    <location>
        <begin position="101"/>
        <end position="129"/>
    </location>
</feature>
<dbReference type="GO" id="GO:0030141">
    <property type="term" value="C:secretory granule"/>
    <property type="evidence" value="ECO:0007669"/>
    <property type="project" value="TreeGrafter"/>
</dbReference>
<reference evidence="12 13" key="1">
    <citation type="submission" date="2020-02" db="EMBL/GenBank/DDBJ databases">
        <title>A chromosome-scale genome assembly of the black bullhead catfish (Ameiurus melas).</title>
        <authorList>
            <person name="Wen M."/>
            <person name="Zham M."/>
            <person name="Cabau C."/>
            <person name="Klopp C."/>
            <person name="Donnadieu C."/>
            <person name="Roques C."/>
            <person name="Bouchez O."/>
            <person name="Lampietro C."/>
            <person name="Jouanno E."/>
            <person name="Herpin A."/>
            <person name="Louis A."/>
            <person name="Berthelot C."/>
            <person name="Parey E."/>
            <person name="Roest-Crollius H."/>
            <person name="Braasch I."/>
            <person name="Postlethwait J."/>
            <person name="Robinson-Rechavi M."/>
            <person name="Echchiki A."/>
            <person name="Begum T."/>
            <person name="Montfort J."/>
            <person name="Schartl M."/>
            <person name="Bobe J."/>
            <person name="Guiguen Y."/>
        </authorList>
    </citation>
    <scope>NUCLEOTIDE SEQUENCE [LARGE SCALE GENOMIC DNA]</scope>
    <source>
        <strain evidence="12">M_S1</strain>
        <tissue evidence="12">Blood</tissue>
    </source>
</reference>
<keyword evidence="10" id="KW-0472">Membrane</keyword>
<dbReference type="SMART" id="SM00071">
    <property type="entry name" value="Galanin"/>
    <property type="match status" value="1"/>
</dbReference>
<evidence type="ECO:0000256" key="6">
    <source>
        <dbReference type="ARBA" id="ARBA00022702"/>
    </source>
</evidence>
<feature type="transmembrane region" description="Helical" evidence="10">
    <location>
        <begin position="199"/>
        <end position="222"/>
    </location>
</feature>
<dbReference type="InterPro" id="IPR008175">
    <property type="entry name" value="Galanin_pre"/>
</dbReference>
<name>A0A7J6ARY9_AMEME</name>
<evidence type="ECO:0000313" key="12">
    <source>
        <dbReference type="EMBL" id="KAF4085673.1"/>
    </source>
</evidence>
<evidence type="ECO:0000256" key="4">
    <source>
        <dbReference type="ARBA" id="ARBA00022525"/>
    </source>
</evidence>
<comment type="caution">
    <text evidence="12">The sequence shown here is derived from an EMBL/GenBank/DDBJ whole genome shotgun (WGS) entry which is preliminary data.</text>
</comment>
<proteinExistence type="inferred from homology"/>
<evidence type="ECO:0000256" key="3">
    <source>
        <dbReference type="ARBA" id="ARBA00019079"/>
    </source>
</evidence>
<protein>
    <recommendedName>
        <fullName evidence="3">Galanin peptides</fullName>
    </recommendedName>
</protein>
<sequence>MMTEAASRSDQEPPNRTPNKLSEQPDGREAQRYTVAHRTIFRLHRNVQSYRNIKEYKGHDHRADCCMYHDSSGACSHYRFTSASQSGEEPLHREQTLEIAEGVSRSEKQGRNTEFQTFSPGRSDSESHDDNLPRTHRLLFFIIILIFLLLTVLVLIPYMQYDQSGEEWYRASESRAAEHNCLTSPQQNPAPILRMHKCIVGVCITLVFCAVLTETLGMVIAAKEKRGWTLNSAGYLLGPRRIDHLIQIKEAPSARGREELLGEYGIDSYRTLSDKHGLAGKRDAFMEDDIKSGALRIADEDIVHTIVDFLSFLKLKDMGALDSLPSSLTSDEFTQP</sequence>
<dbReference type="PANTHER" id="PTHR16839">
    <property type="entry name" value="GALANIN"/>
    <property type="match status" value="1"/>
</dbReference>
<dbReference type="AlphaFoldDB" id="A0A7J6ARY9"/>
<keyword evidence="13" id="KW-1185">Reference proteome</keyword>
<keyword evidence="10" id="KW-0812">Transmembrane</keyword>
<dbReference type="EMBL" id="JAAGNN010000008">
    <property type="protein sequence ID" value="KAF4085673.1"/>
    <property type="molecule type" value="Genomic_DNA"/>
</dbReference>
<dbReference type="Pfam" id="PF01296">
    <property type="entry name" value="Galanin"/>
    <property type="match status" value="2"/>
</dbReference>
<dbReference type="GO" id="GO:0031763">
    <property type="term" value="F:galanin receptor binding"/>
    <property type="evidence" value="ECO:0007669"/>
    <property type="project" value="TreeGrafter"/>
</dbReference>
<keyword evidence="5" id="KW-0165">Cleavage on pair of basic residues</keyword>
<comment type="subcellular location">
    <subcellularLocation>
        <location evidence="1">Secreted</location>
    </subcellularLocation>
</comment>
<dbReference type="PANTHER" id="PTHR16839:SF1">
    <property type="entry name" value="GALANIN PEPTIDES"/>
    <property type="match status" value="1"/>
</dbReference>
<dbReference type="GO" id="GO:0005184">
    <property type="term" value="F:neuropeptide hormone activity"/>
    <property type="evidence" value="ECO:0007669"/>
    <property type="project" value="TreeGrafter"/>
</dbReference>